<keyword evidence="4" id="KW-1185">Reference proteome</keyword>
<dbReference type="PANTHER" id="PTHR43151">
    <property type="entry name" value="FEOA FAMILY PROTEIN"/>
    <property type="match status" value="1"/>
</dbReference>
<dbReference type="STRING" id="647113.Metok_0400"/>
<dbReference type="Gene3D" id="2.30.30.90">
    <property type="match status" value="1"/>
</dbReference>
<accession>F8AKQ2</accession>
<organism evidence="3 4">
    <name type="scientific">Methanothermococcus okinawensis (strain DSM 14208 / JCM 11175 / IH1)</name>
    <dbReference type="NCBI Taxonomy" id="647113"/>
    <lineage>
        <taxon>Archaea</taxon>
        <taxon>Methanobacteriati</taxon>
        <taxon>Methanobacteriota</taxon>
        <taxon>Methanomada group</taxon>
        <taxon>Methanococci</taxon>
        <taxon>Methanococcales</taxon>
        <taxon>Methanococcaceae</taxon>
        <taxon>Methanothermococcus</taxon>
    </lineage>
</organism>
<proteinExistence type="predicted"/>
<dbReference type="OrthoDB" id="105333at2157"/>
<dbReference type="eggNOG" id="arCOG02102">
    <property type="taxonomic scope" value="Archaea"/>
</dbReference>
<dbReference type="EMBL" id="CP002792">
    <property type="protein sequence ID" value="AEH06387.1"/>
    <property type="molecule type" value="Genomic_DNA"/>
</dbReference>
<dbReference type="InterPro" id="IPR007167">
    <property type="entry name" value="Fe-transptr_FeoA-like"/>
</dbReference>
<evidence type="ECO:0000313" key="3">
    <source>
        <dbReference type="EMBL" id="AEH06387.1"/>
    </source>
</evidence>
<dbReference type="Proteomes" id="UP000009296">
    <property type="component" value="Chromosome"/>
</dbReference>
<feature type="domain" description="Ferrous iron transporter FeoA-like" evidence="2">
    <location>
        <begin position="2"/>
        <end position="68"/>
    </location>
</feature>
<dbReference type="KEGG" id="mok:Metok_0400"/>
<dbReference type="InterPro" id="IPR008988">
    <property type="entry name" value="Transcriptional_repressor_C"/>
</dbReference>
<dbReference type="GO" id="GO:0046914">
    <property type="term" value="F:transition metal ion binding"/>
    <property type="evidence" value="ECO:0007669"/>
    <property type="project" value="InterPro"/>
</dbReference>
<dbReference type="RefSeq" id="WP_013866573.1">
    <property type="nucleotide sequence ID" value="NC_015636.1"/>
</dbReference>
<dbReference type="InterPro" id="IPR038157">
    <property type="entry name" value="FeoA_core_dom"/>
</dbReference>
<sequence length="68" mass="7366">MESLSNKNPGTYTVVKIIRPCNKFHELGIIPGSKITVISSNKRGPLLIRIGNCKMAIGRGMADAILVE</sequence>
<dbReference type="HOGENOM" id="CLU_150646_6_3_2"/>
<dbReference type="SUPFAM" id="SSF50037">
    <property type="entry name" value="C-terminal domain of transcriptional repressors"/>
    <property type="match status" value="1"/>
</dbReference>
<protein>
    <submittedName>
        <fullName evidence="3">FeoA family protein</fullName>
    </submittedName>
</protein>
<dbReference type="PANTHER" id="PTHR43151:SF1">
    <property type="entry name" value="SSR2333 PROTEIN"/>
    <property type="match status" value="1"/>
</dbReference>
<dbReference type="AlphaFoldDB" id="F8AKQ2"/>
<evidence type="ECO:0000256" key="1">
    <source>
        <dbReference type="ARBA" id="ARBA00023004"/>
    </source>
</evidence>
<dbReference type="InterPro" id="IPR053184">
    <property type="entry name" value="FeoA-like"/>
</dbReference>
<name>F8AKQ2_METOI</name>
<gene>
    <name evidence="3" type="ordered locus">Metok_0400</name>
</gene>
<keyword evidence="1" id="KW-0408">Iron</keyword>
<dbReference type="Pfam" id="PF04023">
    <property type="entry name" value="FeoA"/>
    <property type="match status" value="1"/>
</dbReference>
<reference evidence="3" key="1">
    <citation type="submission" date="2011-05" db="EMBL/GenBank/DDBJ databases">
        <title>Complete sequence of chromosome of Methanothermococcus okinawensis IH1.</title>
        <authorList>
            <consortium name="US DOE Joint Genome Institute"/>
            <person name="Lucas S."/>
            <person name="Han J."/>
            <person name="Lapidus A."/>
            <person name="Cheng J.-F."/>
            <person name="Goodwin L."/>
            <person name="Pitluck S."/>
            <person name="Peters L."/>
            <person name="Mikhailova N."/>
            <person name="Held B."/>
            <person name="Han C."/>
            <person name="Tapia R."/>
            <person name="Land M."/>
            <person name="Hauser L."/>
            <person name="Kyrpides N."/>
            <person name="Ivanova N."/>
            <person name="Pagani I."/>
            <person name="Sieprawska-Lupa M."/>
            <person name="Takai K."/>
            <person name="Miyazaki J."/>
            <person name="Whitman W."/>
            <person name="Woyke T."/>
        </authorList>
    </citation>
    <scope>NUCLEOTIDE SEQUENCE</scope>
    <source>
        <strain evidence="3">IH1</strain>
    </source>
</reference>
<evidence type="ECO:0000259" key="2">
    <source>
        <dbReference type="SMART" id="SM00899"/>
    </source>
</evidence>
<evidence type="ECO:0000313" key="4">
    <source>
        <dbReference type="Proteomes" id="UP000009296"/>
    </source>
</evidence>
<dbReference type="GeneID" id="10772523"/>
<dbReference type="SMART" id="SM00899">
    <property type="entry name" value="FeoA"/>
    <property type="match status" value="1"/>
</dbReference>